<sequence>MSSRDHATELVESYILDMGLRPGDRLPSERDMCRMWDLNRTTLRNAIQRLVSDGVLYCRMGSGTYVAQPKLVRNLQDVKGFSEAVRETGRTPGARLVYCRQCEADKAITKRLHVSLGSPVVELCRVRTIDGVPVAMETTCLNEHLFPDIERYDFSRVSLFDVIRDEYHIQVCSGQERISITTLDEREAHLLDYPEGTPVFFQSGIIYDEKNEPVEYFKNIVLSDHIRFASELRSEVEE</sequence>
<keyword evidence="2" id="KW-0238">DNA-binding</keyword>
<dbReference type="AlphaFoldDB" id="A0A9D1L5X0"/>
<dbReference type="InterPro" id="IPR036390">
    <property type="entry name" value="WH_DNA-bd_sf"/>
</dbReference>
<reference evidence="5" key="2">
    <citation type="journal article" date="2021" name="PeerJ">
        <title>Extensive microbial diversity within the chicken gut microbiome revealed by metagenomics and culture.</title>
        <authorList>
            <person name="Gilroy R."/>
            <person name="Ravi A."/>
            <person name="Getino M."/>
            <person name="Pursley I."/>
            <person name="Horton D.L."/>
            <person name="Alikhan N.F."/>
            <person name="Baker D."/>
            <person name="Gharbi K."/>
            <person name="Hall N."/>
            <person name="Watson M."/>
            <person name="Adriaenssens E.M."/>
            <person name="Foster-Nyarko E."/>
            <person name="Jarju S."/>
            <person name="Secka A."/>
            <person name="Antonio M."/>
            <person name="Oren A."/>
            <person name="Chaudhuri R.R."/>
            <person name="La Ragione R."/>
            <person name="Hildebrand F."/>
            <person name="Pallen M.J."/>
        </authorList>
    </citation>
    <scope>NUCLEOTIDE SEQUENCE</scope>
    <source>
        <strain evidence="5">ChiHjej12B11-29160</strain>
    </source>
</reference>
<feature type="domain" description="HTH gntR-type" evidence="4">
    <location>
        <begin position="1"/>
        <end position="69"/>
    </location>
</feature>
<dbReference type="SUPFAM" id="SSF46785">
    <property type="entry name" value="Winged helix' DNA-binding domain"/>
    <property type="match status" value="1"/>
</dbReference>
<dbReference type="InterPro" id="IPR011663">
    <property type="entry name" value="UTRA"/>
</dbReference>
<dbReference type="Pfam" id="PF00392">
    <property type="entry name" value="GntR"/>
    <property type="match status" value="1"/>
</dbReference>
<dbReference type="SUPFAM" id="SSF64288">
    <property type="entry name" value="Chorismate lyase-like"/>
    <property type="match status" value="1"/>
</dbReference>
<dbReference type="SMART" id="SM00345">
    <property type="entry name" value="HTH_GNTR"/>
    <property type="match status" value="1"/>
</dbReference>
<evidence type="ECO:0000313" key="6">
    <source>
        <dbReference type="Proteomes" id="UP000824078"/>
    </source>
</evidence>
<evidence type="ECO:0000256" key="3">
    <source>
        <dbReference type="ARBA" id="ARBA00023163"/>
    </source>
</evidence>
<evidence type="ECO:0000259" key="4">
    <source>
        <dbReference type="PROSITE" id="PS50949"/>
    </source>
</evidence>
<keyword evidence="1" id="KW-0805">Transcription regulation</keyword>
<dbReference type="PROSITE" id="PS50949">
    <property type="entry name" value="HTH_GNTR"/>
    <property type="match status" value="1"/>
</dbReference>
<evidence type="ECO:0000256" key="2">
    <source>
        <dbReference type="ARBA" id="ARBA00023125"/>
    </source>
</evidence>
<name>A0A9D1L5X0_9ACTN</name>
<dbReference type="GO" id="GO:0045892">
    <property type="term" value="P:negative regulation of DNA-templated transcription"/>
    <property type="evidence" value="ECO:0007669"/>
    <property type="project" value="TreeGrafter"/>
</dbReference>
<evidence type="ECO:0000313" key="5">
    <source>
        <dbReference type="EMBL" id="HIU24502.1"/>
    </source>
</evidence>
<accession>A0A9D1L5X0</accession>
<dbReference type="InterPro" id="IPR036388">
    <property type="entry name" value="WH-like_DNA-bd_sf"/>
</dbReference>
<dbReference type="Gene3D" id="1.10.10.10">
    <property type="entry name" value="Winged helix-like DNA-binding domain superfamily/Winged helix DNA-binding domain"/>
    <property type="match status" value="1"/>
</dbReference>
<dbReference type="Gene3D" id="3.40.1410.10">
    <property type="entry name" value="Chorismate lyase-like"/>
    <property type="match status" value="1"/>
</dbReference>
<reference evidence="5" key="1">
    <citation type="submission" date="2020-10" db="EMBL/GenBank/DDBJ databases">
        <authorList>
            <person name="Gilroy R."/>
        </authorList>
    </citation>
    <scope>NUCLEOTIDE SEQUENCE</scope>
    <source>
        <strain evidence="5">ChiHjej12B11-29160</strain>
    </source>
</reference>
<dbReference type="GO" id="GO:0003677">
    <property type="term" value="F:DNA binding"/>
    <property type="evidence" value="ECO:0007669"/>
    <property type="project" value="UniProtKB-KW"/>
</dbReference>
<dbReference type="GO" id="GO:0003700">
    <property type="term" value="F:DNA-binding transcription factor activity"/>
    <property type="evidence" value="ECO:0007669"/>
    <property type="project" value="InterPro"/>
</dbReference>
<dbReference type="PANTHER" id="PTHR44846:SF1">
    <property type="entry name" value="MANNOSYL-D-GLYCERATE TRANSPORT_METABOLISM SYSTEM REPRESSOR MNGR-RELATED"/>
    <property type="match status" value="1"/>
</dbReference>
<protein>
    <submittedName>
        <fullName evidence="5">GntR family transcriptional regulator</fullName>
    </submittedName>
</protein>
<evidence type="ECO:0000256" key="1">
    <source>
        <dbReference type="ARBA" id="ARBA00023015"/>
    </source>
</evidence>
<dbReference type="Pfam" id="PF07702">
    <property type="entry name" value="UTRA"/>
    <property type="match status" value="1"/>
</dbReference>
<dbReference type="Proteomes" id="UP000824078">
    <property type="component" value="Unassembled WGS sequence"/>
</dbReference>
<organism evidence="5 6">
    <name type="scientific">Candidatus Coprovicinus avistercoris</name>
    <dbReference type="NCBI Taxonomy" id="2840754"/>
    <lineage>
        <taxon>Bacteria</taxon>
        <taxon>Bacillati</taxon>
        <taxon>Actinomycetota</taxon>
        <taxon>Coriobacteriia</taxon>
        <taxon>Coriobacteriales</taxon>
        <taxon>Coriobacteriaceae</taxon>
        <taxon>Coriobacteriaceae incertae sedis</taxon>
        <taxon>Candidatus Coprovicinus</taxon>
    </lineage>
</organism>
<dbReference type="SMART" id="SM00866">
    <property type="entry name" value="UTRA"/>
    <property type="match status" value="1"/>
</dbReference>
<dbReference type="InterPro" id="IPR000524">
    <property type="entry name" value="Tscrpt_reg_HTH_GntR"/>
</dbReference>
<dbReference type="EMBL" id="DVMQ01000017">
    <property type="protein sequence ID" value="HIU24502.1"/>
    <property type="molecule type" value="Genomic_DNA"/>
</dbReference>
<comment type="caution">
    <text evidence="5">The sequence shown here is derived from an EMBL/GenBank/DDBJ whole genome shotgun (WGS) entry which is preliminary data.</text>
</comment>
<dbReference type="PANTHER" id="PTHR44846">
    <property type="entry name" value="MANNOSYL-D-GLYCERATE TRANSPORT/METABOLISM SYSTEM REPRESSOR MNGR-RELATED"/>
    <property type="match status" value="1"/>
</dbReference>
<proteinExistence type="predicted"/>
<dbReference type="PRINTS" id="PR00035">
    <property type="entry name" value="HTHGNTR"/>
</dbReference>
<dbReference type="InterPro" id="IPR028978">
    <property type="entry name" value="Chorismate_lyase_/UTRA_dom_sf"/>
</dbReference>
<gene>
    <name evidence="5" type="ORF">IAD17_06225</name>
</gene>
<dbReference type="CDD" id="cd07377">
    <property type="entry name" value="WHTH_GntR"/>
    <property type="match status" value="1"/>
</dbReference>
<dbReference type="InterPro" id="IPR050679">
    <property type="entry name" value="Bact_HTH_transcr_reg"/>
</dbReference>
<keyword evidence="3" id="KW-0804">Transcription</keyword>